<accession>A0A4R9GKR2</accession>
<reference evidence="2" key="1">
    <citation type="journal article" date="2019" name="PLoS Negl. Trop. Dis.">
        <title>Revisiting the worldwide diversity of Leptospira species in the environment.</title>
        <authorList>
            <person name="Vincent A.T."/>
            <person name="Schiettekatte O."/>
            <person name="Bourhy P."/>
            <person name="Veyrier F.J."/>
            <person name="Picardeau M."/>
        </authorList>
    </citation>
    <scope>NUCLEOTIDE SEQUENCE [LARGE SCALE GENOMIC DNA]</scope>
    <source>
        <strain evidence="2">SSW15</strain>
    </source>
</reference>
<dbReference type="NCBIfam" id="NF047606">
    <property type="entry name" value="LIC11177_fam"/>
    <property type="match status" value="1"/>
</dbReference>
<evidence type="ECO:0000256" key="1">
    <source>
        <dbReference type="SAM" id="MobiDB-lite"/>
    </source>
</evidence>
<dbReference type="AlphaFoldDB" id="A0A4R9GKR2"/>
<organism evidence="2 3">
    <name type="scientific">Leptospira fletcheri</name>
    <dbReference type="NCBI Taxonomy" id="2484981"/>
    <lineage>
        <taxon>Bacteria</taxon>
        <taxon>Pseudomonadati</taxon>
        <taxon>Spirochaetota</taxon>
        <taxon>Spirochaetia</taxon>
        <taxon>Leptospirales</taxon>
        <taxon>Leptospiraceae</taxon>
        <taxon>Leptospira</taxon>
    </lineage>
</organism>
<name>A0A4R9GKR2_9LEPT</name>
<dbReference type="EMBL" id="RQET01000002">
    <property type="protein sequence ID" value="TGK13058.1"/>
    <property type="molecule type" value="Genomic_DNA"/>
</dbReference>
<dbReference type="OrthoDB" id="344898at2"/>
<protein>
    <submittedName>
        <fullName evidence="2">Uncharacterized protein</fullName>
    </submittedName>
</protein>
<sequence length="146" mass="17295">MAEKKKTTLSDVLKREKFQKLAKKEQEKSKSVIIVRPDPPASVKKEDGPGSKIYKTMDESMSDLRFYFLEGEYRERVAELFNANEAQFDRLGITPRRFLDFARESFDRFKQLQKKMPLEPMSKKAWDYMERSLSELIGKLNDRFNK</sequence>
<keyword evidence="3" id="KW-1185">Reference proteome</keyword>
<dbReference type="Proteomes" id="UP000298458">
    <property type="component" value="Unassembled WGS sequence"/>
</dbReference>
<proteinExistence type="predicted"/>
<evidence type="ECO:0000313" key="3">
    <source>
        <dbReference type="Proteomes" id="UP000298458"/>
    </source>
</evidence>
<comment type="caution">
    <text evidence="2">The sequence shown here is derived from an EMBL/GenBank/DDBJ whole genome shotgun (WGS) entry which is preliminary data.</text>
</comment>
<evidence type="ECO:0000313" key="2">
    <source>
        <dbReference type="EMBL" id="TGK13058.1"/>
    </source>
</evidence>
<dbReference type="RefSeq" id="WP_135766569.1">
    <property type="nucleotide sequence ID" value="NZ_RQET01000002.1"/>
</dbReference>
<feature type="region of interest" description="Disordered" evidence="1">
    <location>
        <begin position="26"/>
        <end position="51"/>
    </location>
</feature>
<gene>
    <name evidence="2" type="ORF">EHO60_02325</name>
</gene>